<dbReference type="OrthoDB" id="2835132at2759"/>
<dbReference type="InParanoid" id="K5WH75"/>
<dbReference type="EMBL" id="JH930470">
    <property type="protein sequence ID" value="EKM58685.1"/>
    <property type="molecule type" value="Genomic_DNA"/>
</dbReference>
<feature type="region of interest" description="Disordered" evidence="1">
    <location>
        <begin position="1"/>
        <end position="21"/>
    </location>
</feature>
<dbReference type="Proteomes" id="UP000008370">
    <property type="component" value="Unassembled WGS sequence"/>
</dbReference>
<reference evidence="2 3" key="1">
    <citation type="journal article" date="2012" name="BMC Genomics">
        <title>Comparative genomics of the white-rot fungi, Phanerochaete carnosa and P. chrysosporium, to elucidate the genetic basis of the distinct wood types they colonize.</title>
        <authorList>
            <person name="Suzuki H."/>
            <person name="MacDonald J."/>
            <person name="Syed K."/>
            <person name="Salamov A."/>
            <person name="Hori C."/>
            <person name="Aerts A."/>
            <person name="Henrissat B."/>
            <person name="Wiebenga A."/>
            <person name="vanKuyk P.A."/>
            <person name="Barry K."/>
            <person name="Lindquist E."/>
            <person name="LaButti K."/>
            <person name="Lapidus A."/>
            <person name="Lucas S."/>
            <person name="Coutinho P."/>
            <person name="Gong Y."/>
            <person name="Samejima M."/>
            <person name="Mahadevan R."/>
            <person name="Abou-Zaid M."/>
            <person name="de Vries R.P."/>
            <person name="Igarashi K."/>
            <person name="Yadav J.S."/>
            <person name="Grigoriev I.V."/>
            <person name="Master E.R."/>
        </authorList>
    </citation>
    <scope>NUCLEOTIDE SEQUENCE [LARGE SCALE GENOMIC DNA]</scope>
    <source>
        <strain evidence="2 3">HHB-10118-sp</strain>
    </source>
</reference>
<accession>K5WH75</accession>
<organism evidence="2 3">
    <name type="scientific">Phanerochaete carnosa (strain HHB-10118-sp)</name>
    <name type="common">White-rot fungus</name>
    <name type="synonym">Peniophora carnosa</name>
    <dbReference type="NCBI Taxonomy" id="650164"/>
    <lineage>
        <taxon>Eukaryota</taxon>
        <taxon>Fungi</taxon>
        <taxon>Dikarya</taxon>
        <taxon>Basidiomycota</taxon>
        <taxon>Agaricomycotina</taxon>
        <taxon>Agaricomycetes</taxon>
        <taxon>Polyporales</taxon>
        <taxon>Phanerochaetaceae</taxon>
        <taxon>Phanerochaete</taxon>
    </lineage>
</organism>
<dbReference type="KEGG" id="pco:PHACADRAFT_182947"/>
<sequence length="406" mass="44456">MCKSSASEPNSTVAVRTERCEPPTPRVPVELQDMIIDNLRGDKETLAYCSLVCRSWLAPSQRHLFFSLLLRVDRRCPNNCLGCNGEPPSGRTLVDVKDFLVGSPRIGSYVQETRFIRSSTRSGRYPLKANLLLDILDVVPRLRVLEFHCIGIRGDFHATELKDNFLAFVSAIPCLKKLVFNTTNICRTPSIANSSLPAPVDFSQATVSTGPGSPVHPFSLPLECLKILRSCTDGFAFEPVLDVVTARPDSLSSLRRLTINLACEHSPAAIYQSFHGMYLKYTSLTSSQALNDALHLPVCKSLANLTLRMSTFSHYQPFATSVCLMANAILQLLPLSIASVNLVLDFDVAYLQAAPEVHVLIGMLYVVHNILSTSHVKTVTLTTSGCAPDPRETAGNRRSLPVSVGA</sequence>
<evidence type="ECO:0000256" key="1">
    <source>
        <dbReference type="SAM" id="MobiDB-lite"/>
    </source>
</evidence>
<dbReference type="GeneID" id="18910112"/>
<gene>
    <name evidence="2" type="ORF">PHACADRAFT_182947</name>
</gene>
<evidence type="ECO:0008006" key="4">
    <source>
        <dbReference type="Google" id="ProtNLM"/>
    </source>
</evidence>
<dbReference type="AlphaFoldDB" id="K5WH75"/>
<dbReference type="RefSeq" id="XP_007393985.1">
    <property type="nucleotide sequence ID" value="XM_007393923.1"/>
</dbReference>
<evidence type="ECO:0000313" key="3">
    <source>
        <dbReference type="Proteomes" id="UP000008370"/>
    </source>
</evidence>
<dbReference type="HOGENOM" id="CLU_678110_0_0_1"/>
<evidence type="ECO:0000313" key="2">
    <source>
        <dbReference type="EMBL" id="EKM58685.1"/>
    </source>
</evidence>
<keyword evidence="3" id="KW-1185">Reference proteome</keyword>
<feature type="compositionally biased region" description="Polar residues" evidence="1">
    <location>
        <begin position="1"/>
        <end position="14"/>
    </location>
</feature>
<feature type="region of interest" description="Disordered" evidence="1">
    <location>
        <begin position="387"/>
        <end position="406"/>
    </location>
</feature>
<protein>
    <recommendedName>
        <fullName evidence="4">F-box domain-containing protein</fullName>
    </recommendedName>
</protein>
<proteinExistence type="predicted"/>
<name>K5WH75_PHACS</name>